<dbReference type="VEuPathDB" id="ToxoDB:TGP89_266105"/>
<reference evidence="1 2" key="1">
    <citation type="submission" date="2014-03" db="EMBL/GenBank/DDBJ databases">
        <authorList>
            <person name="Sibley D."/>
            <person name="Venepally P."/>
            <person name="Karamycheva S."/>
            <person name="Hadjithomas M."/>
            <person name="Khan A."/>
            <person name="Brunk B."/>
            <person name="Roos D."/>
            <person name="Caler E."/>
            <person name="Lorenzi H."/>
        </authorList>
    </citation>
    <scope>NUCLEOTIDE SEQUENCE [LARGE SCALE GENOMIC DNA]</scope>
    <source>
        <strain evidence="2">p89</strain>
    </source>
</reference>
<proteinExistence type="predicted"/>
<dbReference type="GO" id="GO:0031514">
    <property type="term" value="C:motile cilium"/>
    <property type="evidence" value="ECO:0007669"/>
    <property type="project" value="TreeGrafter"/>
</dbReference>
<dbReference type="PANTHER" id="PTHR24274">
    <property type="entry name" value="CILIA- AND FLAGELLA-ASSOCIATED PROTEIN 161"/>
    <property type="match status" value="1"/>
</dbReference>
<sequence>MLTEGRSEPVPEPDLSCRIHSVCFTPSNAENPGELSVLKKIKRLSASLQPATLSKSEDGYLHFGQRVMIVNERTGGFLCADVGDKTEKTTGVSFACATGPSYDSCVRNVFHLCRPINDDSFGSDTVIHFGQPVTVKVDASLSQLCPVKHGNQDRYLHSEIRSPISFAKFSNYQQVLFCPTTSANTVWKIFHVDPRVRFETEGCPVPANTPIVIKHAQTDQMLASSPKVNYRNDYGVEYEVHCKSYLATNKTQNLIAEACGRTTSDIDLRQQETENNWMIITADTHSESQASSTTES</sequence>
<dbReference type="Pfam" id="PF24569">
    <property type="entry name" value="CFAP161"/>
    <property type="match status" value="1"/>
</dbReference>
<dbReference type="PANTHER" id="PTHR24274:SF1">
    <property type="entry name" value="CILIA- AND FLAGELLA-ASSOCIATED PROTEIN 161"/>
    <property type="match status" value="1"/>
</dbReference>
<dbReference type="SUPFAM" id="SSF82109">
    <property type="entry name" value="MIR domain"/>
    <property type="match status" value="1"/>
</dbReference>
<dbReference type="AlphaFoldDB" id="A0A086JL78"/>
<comment type="caution">
    <text evidence="1">The sequence shown here is derived from an EMBL/GenBank/DDBJ whole genome shotgun (WGS) entry which is preliminary data.</text>
</comment>
<gene>
    <name evidence="1" type="ORF">TGP89_266105</name>
</gene>
<evidence type="ECO:0000313" key="1">
    <source>
        <dbReference type="EMBL" id="KFG32896.1"/>
    </source>
</evidence>
<organism evidence="1 2">
    <name type="scientific">Toxoplasma gondii p89</name>
    <dbReference type="NCBI Taxonomy" id="943119"/>
    <lineage>
        <taxon>Eukaryota</taxon>
        <taxon>Sar</taxon>
        <taxon>Alveolata</taxon>
        <taxon>Apicomplexa</taxon>
        <taxon>Conoidasida</taxon>
        <taxon>Coccidia</taxon>
        <taxon>Eucoccidiorida</taxon>
        <taxon>Eimeriorina</taxon>
        <taxon>Sarcocystidae</taxon>
        <taxon>Toxoplasma</taxon>
    </lineage>
</organism>
<protein>
    <submittedName>
        <fullName evidence="1">EF hand family protein</fullName>
    </submittedName>
</protein>
<dbReference type="InterPro" id="IPR055325">
    <property type="entry name" value="CF161"/>
</dbReference>
<dbReference type="Gene3D" id="2.80.10.50">
    <property type="match status" value="1"/>
</dbReference>
<evidence type="ECO:0000313" key="2">
    <source>
        <dbReference type="Proteomes" id="UP000028828"/>
    </source>
</evidence>
<dbReference type="EMBL" id="AEYI02001809">
    <property type="protein sequence ID" value="KFG32896.1"/>
    <property type="molecule type" value="Genomic_DNA"/>
</dbReference>
<accession>A0A086JL78</accession>
<dbReference type="Proteomes" id="UP000028828">
    <property type="component" value="Unassembled WGS sequence"/>
</dbReference>
<dbReference type="InterPro" id="IPR036300">
    <property type="entry name" value="MIR_dom_sf"/>
</dbReference>
<name>A0A086JL78_TOXGO</name>
<dbReference type="GO" id="GO:0060271">
    <property type="term" value="P:cilium assembly"/>
    <property type="evidence" value="ECO:0007669"/>
    <property type="project" value="TreeGrafter"/>
</dbReference>
<dbReference type="OrthoDB" id="444540at2759"/>